<gene>
    <name evidence="3" type="primary">LOC106011114</name>
</gene>
<organism evidence="2 3">
    <name type="scientific">Aplysia californica</name>
    <name type="common">California sea hare</name>
    <dbReference type="NCBI Taxonomy" id="6500"/>
    <lineage>
        <taxon>Eukaryota</taxon>
        <taxon>Metazoa</taxon>
        <taxon>Spiralia</taxon>
        <taxon>Lophotrochozoa</taxon>
        <taxon>Mollusca</taxon>
        <taxon>Gastropoda</taxon>
        <taxon>Heterobranchia</taxon>
        <taxon>Euthyneura</taxon>
        <taxon>Tectipleura</taxon>
        <taxon>Aplysiida</taxon>
        <taxon>Aplysioidea</taxon>
        <taxon>Aplysiidae</taxon>
        <taxon>Aplysia</taxon>
    </lineage>
</organism>
<feature type="region of interest" description="Disordered" evidence="1">
    <location>
        <begin position="111"/>
        <end position="210"/>
    </location>
</feature>
<evidence type="ECO:0000313" key="2">
    <source>
        <dbReference type="Proteomes" id="UP000694888"/>
    </source>
</evidence>
<evidence type="ECO:0000256" key="1">
    <source>
        <dbReference type="SAM" id="MobiDB-lite"/>
    </source>
</evidence>
<name>A0ABM0ZV17_APLCA</name>
<evidence type="ECO:0000313" key="3">
    <source>
        <dbReference type="RefSeq" id="XP_012935045.1"/>
    </source>
</evidence>
<accession>A0ABM0ZV17</accession>
<feature type="compositionally biased region" description="Low complexity" evidence="1">
    <location>
        <begin position="177"/>
        <end position="186"/>
    </location>
</feature>
<dbReference type="RefSeq" id="XP_012935045.1">
    <property type="nucleotide sequence ID" value="XM_013079591.1"/>
</dbReference>
<sequence length="210" mass="23257">MFNCQSFCIRTYLKLTHFLLILRTNEIVFFVGKLGPRPTKVTSPRTLVQSLLVVSTELLVSRRLGADQGQGKSSLDDSFIRSASMRMSNRARTMSSLLQVTSAVARQPLLRSSWTGSSEDVSEDGRRTTPTPPGSGNPSPMSARRKHSKDVDLMPPPTNAMLGRRPRYSDRSKSSSRESLTSSKSSLKNDENQNMMRSESEPNFAEGNVA</sequence>
<dbReference type="Proteomes" id="UP000694888">
    <property type="component" value="Unplaced"/>
</dbReference>
<proteinExistence type="predicted"/>
<feature type="compositionally biased region" description="Basic and acidic residues" evidence="1">
    <location>
        <begin position="167"/>
        <end position="176"/>
    </location>
</feature>
<reference evidence="3" key="1">
    <citation type="submission" date="2025-08" db="UniProtKB">
        <authorList>
            <consortium name="RefSeq"/>
        </authorList>
    </citation>
    <scope>IDENTIFICATION</scope>
</reference>
<dbReference type="GeneID" id="106011114"/>
<protein>
    <submittedName>
        <fullName evidence="3">Uncharacterized protein LOC106011114</fullName>
    </submittedName>
</protein>
<keyword evidence="2" id="KW-1185">Reference proteome</keyword>